<proteinExistence type="predicted"/>
<keyword evidence="3" id="KW-1185">Reference proteome</keyword>
<dbReference type="Pfam" id="PF12762">
    <property type="entry name" value="DDE_Tnp_IS1595"/>
    <property type="match status" value="1"/>
</dbReference>
<evidence type="ECO:0000313" key="2">
    <source>
        <dbReference type="EMBL" id="KAL3094657.1"/>
    </source>
</evidence>
<dbReference type="SMART" id="SM01126">
    <property type="entry name" value="DDE_Tnp_IS1595"/>
    <property type="match status" value="1"/>
</dbReference>
<evidence type="ECO:0000259" key="1">
    <source>
        <dbReference type="SMART" id="SM01126"/>
    </source>
</evidence>
<organism evidence="2 3">
    <name type="scientific">Heterodera trifolii</name>
    <dbReference type="NCBI Taxonomy" id="157864"/>
    <lineage>
        <taxon>Eukaryota</taxon>
        <taxon>Metazoa</taxon>
        <taxon>Ecdysozoa</taxon>
        <taxon>Nematoda</taxon>
        <taxon>Chromadorea</taxon>
        <taxon>Rhabditida</taxon>
        <taxon>Tylenchina</taxon>
        <taxon>Tylenchomorpha</taxon>
        <taxon>Tylenchoidea</taxon>
        <taxon>Heteroderidae</taxon>
        <taxon>Heteroderinae</taxon>
        <taxon>Heterodera</taxon>
    </lineage>
</organism>
<dbReference type="InterPro" id="IPR024445">
    <property type="entry name" value="Tnp_ISXO2-like"/>
</dbReference>
<dbReference type="EMBL" id="JBICBT010000893">
    <property type="protein sequence ID" value="KAL3094657.1"/>
    <property type="molecule type" value="Genomic_DNA"/>
</dbReference>
<gene>
    <name evidence="2" type="ORF">niasHT_023971</name>
</gene>
<comment type="caution">
    <text evidence="2">The sequence shown here is derived from an EMBL/GenBank/DDBJ whole genome shotgun (WGS) entry which is preliminary data.</text>
</comment>
<dbReference type="InterPro" id="IPR053164">
    <property type="entry name" value="IS1016-like_transposase"/>
</dbReference>
<dbReference type="Proteomes" id="UP001620626">
    <property type="component" value="Unassembled WGS sequence"/>
</dbReference>
<name>A0ABD2JVL9_9BILA</name>
<reference evidence="2 3" key="1">
    <citation type="submission" date="2024-10" db="EMBL/GenBank/DDBJ databases">
        <authorList>
            <person name="Kim D."/>
        </authorList>
    </citation>
    <scope>NUCLEOTIDE SEQUENCE [LARGE SCALE GENOMIC DNA]</scope>
    <source>
        <strain evidence="2">BH-2024</strain>
    </source>
</reference>
<sequence length="259" mass="29541">MDIFAFCEQFATTEHTIAYMRNRGRLTQISPICGRQNAPIDGHNRCQRRVTQVKNATFVFDGCQWRCPTHKGQKISIRVGSFFKDAHFDLRKGMWMAYCWALGVLLHTQKQRIRMNKRTLIDWGNFFRGVCSRWLLDKPIRLGGLGLVIQIDESVLAKRKYHRGHRVREVWMFGLYDVHAGIGVIRIVPDPTRATLLPIIKEYVLPGSTIHSDQWAAYMGGAIPAIPVIPPYIHHAVHHTINFVDPLTGATQTTLNVSG</sequence>
<dbReference type="PANTHER" id="PTHR47163:SF3">
    <property type="entry name" value="PROTEIN CBG18017"/>
    <property type="match status" value="1"/>
</dbReference>
<dbReference type="PANTHER" id="PTHR47163">
    <property type="entry name" value="DDE_TNP_IS1595 DOMAIN-CONTAINING PROTEIN"/>
    <property type="match status" value="1"/>
</dbReference>
<feature type="domain" description="ISXO2-like transposase" evidence="1">
    <location>
        <begin position="141"/>
        <end position="259"/>
    </location>
</feature>
<accession>A0ABD2JVL9</accession>
<evidence type="ECO:0000313" key="3">
    <source>
        <dbReference type="Proteomes" id="UP001620626"/>
    </source>
</evidence>
<dbReference type="AlphaFoldDB" id="A0ABD2JVL9"/>
<protein>
    <recommendedName>
        <fullName evidence="1">ISXO2-like transposase domain-containing protein</fullName>
    </recommendedName>
</protein>